<feature type="transmembrane region" description="Helical" evidence="7">
    <location>
        <begin position="130"/>
        <end position="154"/>
    </location>
</feature>
<evidence type="ECO:0008006" key="10">
    <source>
        <dbReference type="Google" id="ProtNLM"/>
    </source>
</evidence>
<keyword evidence="2" id="KW-0813">Transport</keyword>
<dbReference type="Proteomes" id="UP000054302">
    <property type="component" value="Unassembled WGS sequence"/>
</dbReference>
<evidence type="ECO:0000256" key="5">
    <source>
        <dbReference type="ARBA" id="ARBA00023136"/>
    </source>
</evidence>
<dbReference type="HOGENOM" id="CLU_004495_2_4_1"/>
<dbReference type="VEuPathDB" id="FungiDB:PV10_00365"/>
<dbReference type="EMBL" id="KN847520">
    <property type="protein sequence ID" value="KIV96507.1"/>
    <property type="molecule type" value="Genomic_DNA"/>
</dbReference>
<feature type="region of interest" description="Disordered" evidence="6">
    <location>
        <begin position="1"/>
        <end position="34"/>
    </location>
</feature>
<feature type="transmembrane region" description="Helical" evidence="7">
    <location>
        <begin position="85"/>
        <end position="109"/>
    </location>
</feature>
<keyword evidence="9" id="KW-1185">Reference proteome</keyword>
<feature type="transmembrane region" description="Helical" evidence="7">
    <location>
        <begin position="201"/>
        <end position="225"/>
    </location>
</feature>
<evidence type="ECO:0000256" key="3">
    <source>
        <dbReference type="ARBA" id="ARBA00022692"/>
    </source>
</evidence>
<evidence type="ECO:0000256" key="4">
    <source>
        <dbReference type="ARBA" id="ARBA00022989"/>
    </source>
</evidence>
<name>A0A0D1ZPL1_EXOME</name>
<feature type="transmembrane region" description="Helical" evidence="7">
    <location>
        <begin position="413"/>
        <end position="434"/>
    </location>
</feature>
<gene>
    <name evidence="8" type="ORF">PV10_00365</name>
</gene>
<evidence type="ECO:0000256" key="6">
    <source>
        <dbReference type="SAM" id="MobiDB-lite"/>
    </source>
</evidence>
<dbReference type="PANTHER" id="PTHR45649:SF19">
    <property type="entry name" value="TRANSPORTER, PUTATIVE (EUROFUNG)-RELATED"/>
    <property type="match status" value="1"/>
</dbReference>
<keyword evidence="5 7" id="KW-0472">Membrane</keyword>
<feature type="transmembrane region" description="Helical" evidence="7">
    <location>
        <begin position="454"/>
        <end position="476"/>
    </location>
</feature>
<keyword evidence="4 7" id="KW-1133">Transmembrane helix</keyword>
<protein>
    <recommendedName>
        <fullName evidence="10">SnoaL-like domain-containing protein</fullName>
    </recommendedName>
</protein>
<dbReference type="STRING" id="212818.A0A0D1ZPL1"/>
<feature type="transmembrane region" description="Helical" evidence="7">
    <location>
        <begin position="245"/>
        <end position="263"/>
    </location>
</feature>
<feature type="transmembrane region" description="Helical" evidence="7">
    <location>
        <begin position="387"/>
        <end position="407"/>
    </location>
</feature>
<feature type="transmembrane region" description="Helical" evidence="7">
    <location>
        <begin position="174"/>
        <end position="194"/>
    </location>
</feature>
<reference evidence="8 9" key="1">
    <citation type="submission" date="2015-01" db="EMBL/GenBank/DDBJ databases">
        <title>The Genome Sequence of Exophiala mesophila CBS40295.</title>
        <authorList>
            <consortium name="The Broad Institute Genomics Platform"/>
            <person name="Cuomo C."/>
            <person name="de Hoog S."/>
            <person name="Gorbushina A."/>
            <person name="Stielow B."/>
            <person name="Teixiera M."/>
            <person name="Abouelleil A."/>
            <person name="Chapman S.B."/>
            <person name="Priest M."/>
            <person name="Young S.K."/>
            <person name="Wortman J."/>
            <person name="Nusbaum C."/>
            <person name="Birren B."/>
        </authorList>
    </citation>
    <scope>NUCLEOTIDE SEQUENCE [LARGE SCALE GENOMIC DNA]</scope>
    <source>
        <strain evidence="8 9">CBS 40295</strain>
    </source>
</reference>
<feature type="transmembrane region" description="Helical" evidence="7">
    <location>
        <begin position="284"/>
        <end position="306"/>
    </location>
</feature>
<dbReference type="GO" id="GO:0016020">
    <property type="term" value="C:membrane"/>
    <property type="evidence" value="ECO:0007669"/>
    <property type="project" value="UniProtKB-SubCell"/>
</dbReference>
<evidence type="ECO:0000256" key="1">
    <source>
        <dbReference type="ARBA" id="ARBA00004141"/>
    </source>
</evidence>
<dbReference type="GO" id="GO:0022857">
    <property type="term" value="F:transmembrane transporter activity"/>
    <property type="evidence" value="ECO:0007669"/>
    <property type="project" value="InterPro"/>
</dbReference>
<comment type="subcellular location">
    <subcellularLocation>
        <location evidence="1">Membrane</location>
        <topology evidence="1">Multi-pass membrane protein</topology>
    </subcellularLocation>
</comment>
<dbReference type="Gene3D" id="1.20.1740.10">
    <property type="entry name" value="Amino acid/polyamine transporter I"/>
    <property type="match status" value="1"/>
</dbReference>
<feature type="transmembrane region" description="Helical" evidence="7">
    <location>
        <begin position="335"/>
        <end position="366"/>
    </location>
</feature>
<sequence>MAVEEPSASQLQSSTSDSKNSVESGVSAAQEDGSWDSIGPCQSLGMKRDLSVYGILSAGYSISNSWLVVAANLAISLFYGPMNTVWGLILTTVIYSCVGLTLCELVSAYPTTGGQYHWTSILAPKGVNRAASYFCGFISWLSWLMMCASSMGAVSNSINALALNANPDFVMKPWLFFVIYEAMNLIALLFNLFFHKGLGKLYEFGFVLSLVSFVVITVTCLAMQHDKQPSSYVWLATESGSGWSLGTQFMIGLAGPVIAFMPLDGAAHLVAEVNRPAIIVPKTIMASLVISFLSALVFVLAVLYSISDVMSVLTSPSGFVLFELWRQATGSTAPAIAFTISIIIMLPIGSIACQQVASMMALSLGLDKALVFPDTWSTLNKRLNTPVNALLLNFALMFLVGILFLVSTLAYNALIGTAIVLQQITLVTPTAFLLYNRRSTLALPPTRPFRLPNLVGWTVNIVTVVALSVTTAFFFLPASRPVTAHTMNDQSEVKGAILTPVLRPFHLLNNTMAKPSDSEASWSHQIHAENTSKTREFIENLFAKKVDWDHAFPEALADGLIWTTNGSSPISGRYESKQDYVDRVLKPMHAIVEKIPPPTVKHLFVDGLWAVVHWRGEGVKALNGASYEQDYCWLLRTNGQPNNQIVEIISWFDPAKLSEALEGTGVTFPGAQSKIE</sequence>
<dbReference type="OrthoDB" id="4476201at2759"/>
<dbReference type="Pfam" id="PF13520">
    <property type="entry name" value="AA_permease_2"/>
    <property type="match status" value="1"/>
</dbReference>
<feature type="compositionally biased region" description="Low complexity" evidence="6">
    <location>
        <begin position="7"/>
        <end position="21"/>
    </location>
</feature>
<dbReference type="InterPro" id="IPR032710">
    <property type="entry name" value="NTF2-like_dom_sf"/>
</dbReference>
<dbReference type="GeneID" id="27318210"/>
<proteinExistence type="predicted"/>
<dbReference type="SUPFAM" id="SSF54427">
    <property type="entry name" value="NTF2-like"/>
    <property type="match status" value="1"/>
</dbReference>
<keyword evidence="3 7" id="KW-0812">Transmembrane</keyword>
<evidence type="ECO:0000256" key="2">
    <source>
        <dbReference type="ARBA" id="ARBA00022448"/>
    </source>
</evidence>
<dbReference type="InterPro" id="IPR002293">
    <property type="entry name" value="AA/rel_permease1"/>
</dbReference>
<evidence type="ECO:0000256" key="7">
    <source>
        <dbReference type="SAM" id="Phobius"/>
    </source>
</evidence>
<evidence type="ECO:0000313" key="9">
    <source>
        <dbReference type="Proteomes" id="UP000054302"/>
    </source>
</evidence>
<accession>A0A0D1ZPL1</accession>
<feature type="transmembrane region" description="Helical" evidence="7">
    <location>
        <begin position="52"/>
        <end position="79"/>
    </location>
</feature>
<evidence type="ECO:0000313" key="8">
    <source>
        <dbReference type="EMBL" id="KIV96507.1"/>
    </source>
</evidence>
<dbReference type="PANTHER" id="PTHR45649">
    <property type="entry name" value="AMINO-ACID PERMEASE BAT1"/>
    <property type="match status" value="1"/>
</dbReference>
<dbReference type="RefSeq" id="XP_016228081.1">
    <property type="nucleotide sequence ID" value="XM_016364432.1"/>
</dbReference>
<dbReference type="AlphaFoldDB" id="A0A0D1ZPL1"/>
<organism evidence="8 9">
    <name type="scientific">Exophiala mesophila</name>
    <name type="common">Black yeast-like fungus</name>
    <dbReference type="NCBI Taxonomy" id="212818"/>
    <lineage>
        <taxon>Eukaryota</taxon>
        <taxon>Fungi</taxon>
        <taxon>Dikarya</taxon>
        <taxon>Ascomycota</taxon>
        <taxon>Pezizomycotina</taxon>
        <taxon>Eurotiomycetes</taxon>
        <taxon>Chaetothyriomycetidae</taxon>
        <taxon>Chaetothyriales</taxon>
        <taxon>Herpotrichiellaceae</taxon>
        <taxon>Exophiala</taxon>
    </lineage>
</organism>
<dbReference type="Gene3D" id="3.10.450.50">
    <property type="match status" value="1"/>
</dbReference>